<comment type="caution">
    <text evidence="1">The sequence shown here is derived from an EMBL/GenBank/DDBJ whole genome shotgun (WGS) entry which is preliminary data.</text>
</comment>
<feature type="non-terminal residue" evidence="1">
    <location>
        <position position="1"/>
    </location>
</feature>
<name>Q4RDR6_TETNG</name>
<dbReference type="AlphaFoldDB" id="Q4RDR6"/>
<dbReference type="KEGG" id="tng:GSTEN00036426G001"/>
<reference evidence="1" key="2">
    <citation type="submission" date="2004-02" db="EMBL/GenBank/DDBJ databases">
        <authorList>
            <consortium name="Genoscope"/>
            <consortium name="Whitehead Institute Centre for Genome Research"/>
        </authorList>
    </citation>
    <scope>NUCLEOTIDE SEQUENCE</scope>
</reference>
<reference evidence="1" key="1">
    <citation type="journal article" date="2004" name="Nature">
        <title>Genome duplication in the teleost fish Tetraodon nigroviridis reveals the early vertebrate proto-karyotype.</title>
        <authorList>
            <person name="Jaillon O."/>
            <person name="Aury J.-M."/>
            <person name="Brunet F."/>
            <person name="Petit J.-L."/>
            <person name="Stange-Thomann N."/>
            <person name="Mauceli E."/>
            <person name="Bouneau L."/>
            <person name="Fischer C."/>
            <person name="Ozouf-Costaz C."/>
            <person name="Bernot A."/>
            <person name="Nicaud S."/>
            <person name="Jaffe D."/>
            <person name="Fisher S."/>
            <person name="Lutfalla G."/>
            <person name="Dossat C."/>
            <person name="Segurens B."/>
            <person name="Dasilva C."/>
            <person name="Salanoubat M."/>
            <person name="Levy M."/>
            <person name="Boudet N."/>
            <person name="Castellano S."/>
            <person name="Anthouard V."/>
            <person name="Jubin C."/>
            <person name="Castelli V."/>
            <person name="Katinka M."/>
            <person name="Vacherie B."/>
            <person name="Biemont C."/>
            <person name="Skalli Z."/>
            <person name="Cattolico L."/>
            <person name="Poulain J."/>
            <person name="De Berardinis V."/>
            <person name="Cruaud C."/>
            <person name="Duprat S."/>
            <person name="Brottier P."/>
            <person name="Coutanceau J.-P."/>
            <person name="Gouzy J."/>
            <person name="Parra G."/>
            <person name="Lardier G."/>
            <person name="Chapple C."/>
            <person name="McKernan K.J."/>
            <person name="McEwan P."/>
            <person name="Bosak S."/>
            <person name="Kellis M."/>
            <person name="Volff J.-N."/>
            <person name="Guigo R."/>
            <person name="Zody M.C."/>
            <person name="Mesirov J."/>
            <person name="Lindblad-Toh K."/>
            <person name="Birren B."/>
            <person name="Nusbaum C."/>
            <person name="Kahn D."/>
            <person name="Robinson-Rechavi M."/>
            <person name="Laudet V."/>
            <person name="Schachter V."/>
            <person name="Quetier F."/>
            <person name="Saurin W."/>
            <person name="Scarpelli C."/>
            <person name="Wincker P."/>
            <person name="Lander E.S."/>
            <person name="Weissenbach J."/>
            <person name="Roest Crollius H."/>
        </authorList>
    </citation>
    <scope>NUCLEOTIDE SEQUENCE [LARGE SCALE GENOMIC DNA]</scope>
</reference>
<sequence>CGRISVLEPRHAGELLSICSAQKRLQGGAPGLHHHRGLTALFNT</sequence>
<dbReference type="EMBL" id="CAAE01015916">
    <property type="protein sequence ID" value="CAG13466.1"/>
    <property type="molecule type" value="Genomic_DNA"/>
</dbReference>
<evidence type="ECO:0000313" key="1">
    <source>
        <dbReference type="EMBL" id="CAG13466.1"/>
    </source>
</evidence>
<gene>
    <name evidence="1" type="ORF">GSTENG00036426001</name>
</gene>
<accession>Q4RDR6</accession>
<organism evidence="1">
    <name type="scientific">Tetraodon nigroviridis</name>
    <name type="common">Spotted green pufferfish</name>
    <name type="synonym">Chelonodon nigroviridis</name>
    <dbReference type="NCBI Taxonomy" id="99883"/>
    <lineage>
        <taxon>Eukaryota</taxon>
        <taxon>Metazoa</taxon>
        <taxon>Chordata</taxon>
        <taxon>Craniata</taxon>
        <taxon>Vertebrata</taxon>
        <taxon>Euteleostomi</taxon>
        <taxon>Actinopterygii</taxon>
        <taxon>Neopterygii</taxon>
        <taxon>Teleostei</taxon>
        <taxon>Neoteleostei</taxon>
        <taxon>Acanthomorphata</taxon>
        <taxon>Eupercaria</taxon>
        <taxon>Tetraodontiformes</taxon>
        <taxon>Tetradontoidea</taxon>
        <taxon>Tetraodontidae</taxon>
        <taxon>Tetraodon</taxon>
    </lineage>
</organism>
<protein>
    <submittedName>
        <fullName evidence="1">(spotted green pufferfish) hypothetical protein</fullName>
    </submittedName>
</protein>
<proteinExistence type="predicted"/>